<dbReference type="Proteomes" id="UP000546701">
    <property type="component" value="Unassembled WGS sequence"/>
</dbReference>
<evidence type="ECO:0000313" key="1">
    <source>
        <dbReference type="EMBL" id="MBB5730436.1"/>
    </source>
</evidence>
<accession>A0A7W9BUT6</accession>
<protein>
    <recommendedName>
        <fullName evidence="3">CopG family transcriptional regulator</fullName>
    </recommendedName>
</protein>
<dbReference type="EMBL" id="JACIJR010000007">
    <property type="protein sequence ID" value="MBB5730436.1"/>
    <property type="molecule type" value="Genomic_DNA"/>
</dbReference>
<evidence type="ECO:0008006" key="3">
    <source>
        <dbReference type="Google" id="ProtNLM"/>
    </source>
</evidence>
<evidence type="ECO:0000313" key="2">
    <source>
        <dbReference type="Proteomes" id="UP000546701"/>
    </source>
</evidence>
<dbReference type="RefSeq" id="WP_221237646.1">
    <property type="nucleotide sequence ID" value="NZ_BMJP01000005.1"/>
</dbReference>
<organism evidence="1 2">
    <name type="scientific">Sphingomonas prati</name>
    <dbReference type="NCBI Taxonomy" id="1843237"/>
    <lineage>
        <taxon>Bacteria</taxon>
        <taxon>Pseudomonadati</taxon>
        <taxon>Pseudomonadota</taxon>
        <taxon>Alphaproteobacteria</taxon>
        <taxon>Sphingomonadales</taxon>
        <taxon>Sphingomonadaceae</taxon>
        <taxon>Sphingomonas</taxon>
    </lineage>
</organism>
<comment type="caution">
    <text evidence="1">The sequence shown here is derived from an EMBL/GenBank/DDBJ whole genome shotgun (WGS) entry which is preliminary data.</text>
</comment>
<reference evidence="1 2" key="1">
    <citation type="submission" date="2020-08" db="EMBL/GenBank/DDBJ databases">
        <title>Genomic Encyclopedia of Type Strains, Phase IV (KMG-IV): sequencing the most valuable type-strain genomes for metagenomic binning, comparative biology and taxonomic classification.</title>
        <authorList>
            <person name="Goeker M."/>
        </authorList>
    </citation>
    <scope>NUCLEOTIDE SEQUENCE [LARGE SCALE GENOMIC DNA]</scope>
    <source>
        <strain evidence="1 2">DSM 103336</strain>
    </source>
</reference>
<sequence length="44" mass="4905">MKLIGVRMPDEEIAAIDTWTAQQDPAPSRPEALRTLARTALLTR</sequence>
<name>A0A7W9BUT6_9SPHN</name>
<dbReference type="AlphaFoldDB" id="A0A7W9BUT6"/>
<gene>
    <name evidence="1" type="ORF">FHS99_002939</name>
</gene>
<proteinExistence type="predicted"/>
<keyword evidence="2" id="KW-1185">Reference proteome</keyword>